<evidence type="ECO:0000256" key="3">
    <source>
        <dbReference type="ARBA" id="ARBA00022475"/>
    </source>
</evidence>
<dbReference type="PANTHER" id="PTHR33778:SF1">
    <property type="entry name" value="MAGNESIUM TRANSPORTER YHID-RELATED"/>
    <property type="match status" value="1"/>
</dbReference>
<proteinExistence type="inferred from homology"/>
<organism evidence="9 10">
    <name type="scientific">Aurantiacibacter zhengii</name>
    <dbReference type="NCBI Taxonomy" id="2307003"/>
    <lineage>
        <taxon>Bacteria</taxon>
        <taxon>Pseudomonadati</taxon>
        <taxon>Pseudomonadota</taxon>
        <taxon>Alphaproteobacteria</taxon>
        <taxon>Sphingomonadales</taxon>
        <taxon>Erythrobacteraceae</taxon>
        <taxon>Aurantiacibacter</taxon>
    </lineage>
</organism>
<keyword evidence="3" id="KW-1003">Cell membrane</keyword>
<gene>
    <name evidence="9" type="ORF">D2V07_17810</name>
</gene>
<comment type="similarity">
    <text evidence="2 7">Belongs to the MgtC/SapB family.</text>
</comment>
<keyword evidence="4 7" id="KW-0812">Transmembrane</keyword>
<protein>
    <recommendedName>
        <fullName evidence="7">Protein MgtC</fullName>
    </recommendedName>
</protein>
<keyword evidence="5 7" id="KW-1133">Transmembrane helix</keyword>
<comment type="caution">
    <text evidence="9">The sequence shown here is derived from an EMBL/GenBank/DDBJ whole genome shotgun (WGS) entry which is preliminary data.</text>
</comment>
<sequence length="165" mass="17258">MNEFSGPDSITWLQVAIRMAAAALLPFLIGLERFIREKPIDFRPFVIISVGAAGLIMASTELLHDTADPQSRIDPTRVIEGVITGIGFLGAGAMFRQGNFVQGAGSAAAIWTAGAIGLACGMGEVWLGAIMAAIVLVLLIASGPFTAKWDSTAVNGRQEDANIGD</sequence>
<dbReference type="EMBL" id="QXFL01000016">
    <property type="protein sequence ID" value="RIV82700.1"/>
    <property type="molecule type" value="Genomic_DNA"/>
</dbReference>
<dbReference type="Pfam" id="PF02308">
    <property type="entry name" value="MgtC"/>
    <property type="match status" value="1"/>
</dbReference>
<feature type="transmembrane region" description="Helical" evidence="7">
    <location>
        <begin position="125"/>
        <end position="147"/>
    </location>
</feature>
<dbReference type="InterPro" id="IPR003416">
    <property type="entry name" value="MgtC/SapB/SrpB/YhiD_fam"/>
</dbReference>
<keyword evidence="7" id="KW-0997">Cell inner membrane</keyword>
<dbReference type="GO" id="GO:0005886">
    <property type="term" value="C:plasma membrane"/>
    <property type="evidence" value="ECO:0007669"/>
    <property type="project" value="UniProtKB-SubCell"/>
</dbReference>
<dbReference type="PANTHER" id="PTHR33778">
    <property type="entry name" value="PROTEIN MGTC"/>
    <property type="match status" value="1"/>
</dbReference>
<dbReference type="InterPro" id="IPR049177">
    <property type="entry name" value="MgtC_SapB_SrpB_YhiD_N"/>
</dbReference>
<evidence type="ECO:0000256" key="2">
    <source>
        <dbReference type="ARBA" id="ARBA00009298"/>
    </source>
</evidence>
<keyword evidence="10" id="KW-1185">Reference proteome</keyword>
<dbReference type="Proteomes" id="UP000286576">
    <property type="component" value="Unassembled WGS sequence"/>
</dbReference>
<dbReference type="OrthoDB" id="9811198at2"/>
<evidence type="ECO:0000256" key="4">
    <source>
        <dbReference type="ARBA" id="ARBA00022692"/>
    </source>
</evidence>
<dbReference type="RefSeq" id="WP_119588248.1">
    <property type="nucleotide sequence ID" value="NZ_CAWODQ010000008.1"/>
</dbReference>
<reference evidence="9 10" key="1">
    <citation type="submission" date="2018-08" db="EMBL/GenBank/DDBJ databases">
        <title>Erythrobacter zhengii sp.nov., a bacterium isolated from deep-sea sediment.</title>
        <authorList>
            <person name="Fang C."/>
            <person name="Wu Y.-H."/>
            <person name="Sun C."/>
            <person name="Wang H."/>
            <person name="Cheng H."/>
            <person name="Meng F.-X."/>
            <person name="Wang C.-S."/>
            <person name="Xu X.-W."/>
        </authorList>
    </citation>
    <scope>NUCLEOTIDE SEQUENCE [LARGE SCALE GENOMIC DNA]</scope>
    <source>
        <strain evidence="9 10">V18</strain>
    </source>
</reference>
<name>A0A418NN26_9SPHN</name>
<feature type="transmembrane region" description="Helical" evidence="7">
    <location>
        <begin position="12"/>
        <end position="30"/>
    </location>
</feature>
<comment type="subcellular location">
    <subcellularLocation>
        <location evidence="7">Cell inner membrane</location>
        <topology evidence="7">Multi-pass membrane protein</topology>
    </subcellularLocation>
    <subcellularLocation>
        <location evidence="1">Cell membrane</location>
        <topology evidence="1">Multi-pass membrane protein</topology>
    </subcellularLocation>
</comment>
<evidence type="ECO:0000256" key="5">
    <source>
        <dbReference type="ARBA" id="ARBA00022989"/>
    </source>
</evidence>
<evidence type="ECO:0000256" key="1">
    <source>
        <dbReference type="ARBA" id="ARBA00004651"/>
    </source>
</evidence>
<accession>A0A418NN26</accession>
<feature type="transmembrane region" description="Helical" evidence="7">
    <location>
        <begin position="42"/>
        <end position="58"/>
    </location>
</feature>
<evidence type="ECO:0000256" key="7">
    <source>
        <dbReference type="RuleBase" id="RU365041"/>
    </source>
</evidence>
<evidence type="ECO:0000256" key="6">
    <source>
        <dbReference type="ARBA" id="ARBA00023136"/>
    </source>
</evidence>
<evidence type="ECO:0000313" key="10">
    <source>
        <dbReference type="Proteomes" id="UP000286576"/>
    </source>
</evidence>
<feature type="transmembrane region" description="Helical" evidence="7">
    <location>
        <begin position="100"/>
        <end position="119"/>
    </location>
</feature>
<feature type="domain" description="MgtC/SapB/SrpB/YhiD N-terminal" evidence="8">
    <location>
        <begin position="20"/>
        <end position="145"/>
    </location>
</feature>
<keyword evidence="6 7" id="KW-0472">Membrane</keyword>
<evidence type="ECO:0000313" key="9">
    <source>
        <dbReference type="EMBL" id="RIV82700.1"/>
    </source>
</evidence>
<evidence type="ECO:0000259" key="8">
    <source>
        <dbReference type="Pfam" id="PF02308"/>
    </source>
</evidence>
<dbReference type="AlphaFoldDB" id="A0A418NN26"/>
<dbReference type="PRINTS" id="PR01837">
    <property type="entry name" value="MGTCSAPBPROT"/>
</dbReference>